<name>A0A8H4R7U1_9AGAR</name>
<evidence type="ECO:0000313" key="8">
    <source>
        <dbReference type="Proteomes" id="UP000521872"/>
    </source>
</evidence>
<dbReference type="Gene3D" id="1.10.10.580">
    <property type="entry name" value="Structural maintenance of chromosome 1. Chain E"/>
    <property type="match status" value="1"/>
</dbReference>
<evidence type="ECO:0000259" key="5">
    <source>
        <dbReference type="Pfam" id="PF04824"/>
    </source>
</evidence>
<sequence length="756" mass="83812">MFFTTELLGKRDSGFGLLWLAATLGSRSNFKKLPKRSVLTADITQLCDLISEPDEPLALRLSSNLMFGVVRVIINAYLWGVCVMTEGPFSLVKQDIFMSDVTNCVATLKKVVQDMRASGSAQLQMANPSVRPAAVTLIADPNQAYALDFDAFVVNWDEYLNIEGNNSTIIEETDDDFDPNAKSKGKPKAGKKALPPATETMRKEQHTLDEHHEHLLSASFDLSFNANVPGQGPSSSQMDDAPFDNFFPFTDGLDIGEGLGDDLARELGNVDEEPEINFDQQLNDFNMDMDFELNVPELQLPNHDGLNREASVARSVPVAQTPRKENDRPASRIGSAVPDIPIGSPATSFSRLLLTQDEEMGQPLRDVTAEALNMPNPGEPRPRKAKRTRLLLDARTELTDDELKIARAKYMESQRCLRKEVLMKRLEKEAGQYVENFIWGAPKGIQEPGLREFWKENFKVQVEMRSGALRIHYDGDEHPAKKRKTSRLRSNDNAEERMQEDQPYADGDWAMEWGAGNDGDMAMMVDDPNPNRHSSEEPGQARRLSRSASVFGANLGFDIGTGGSGNGSQRSSLFPWDNAGGRASSSSGNVPFAQIDSEQHPVEYVDVRLRSSSISRHGSPMVHNSQRGSVQGAGISFSPAQGGRGSQAFGEDFQFEIDNQEQGTIPEETQQETQKSELNLVTLERNSYNFLEYVKMQCQALSKPEDGLTFEIVVPKTTSTRHVAAAGFYHCLVLATKKLIRLQQPDAYEAIRIAVV</sequence>
<feature type="compositionally biased region" description="Basic and acidic residues" evidence="4">
    <location>
        <begin position="529"/>
        <end position="540"/>
    </location>
</feature>
<feature type="region of interest" description="Disordered" evidence="4">
    <location>
        <begin position="560"/>
        <end position="588"/>
    </location>
</feature>
<dbReference type="EMBL" id="JAACJL010000001">
    <property type="protein sequence ID" value="KAF4623751.1"/>
    <property type="molecule type" value="Genomic_DNA"/>
</dbReference>
<evidence type="ECO:0000256" key="2">
    <source>
        <dbReference type="ARBA" id="ARBA00009870"/>
    </source>
</evidence>
<evidence type="ECO:0000259" key="6">
    <source>
        <dbReference type="Pfam" id="PF04825"/>
    </source>
</evidence>
<dbReference type="GO" id="GO:1990414">
    <property type="term" value="P:replication-born double-strand break repair via sister chromatid exchange"/>
    <property type="evidence" value="ECO:0007669"/>
    <property type="project" value="TreeGrafter"/>
</dbReference>
<dbReference type="Pfam" id="PF04825">
    <property type="entry name" value="Rad21_Rec8_N"/>
    <property type="match status" value="1"/>
</dbReference>
<protein>
    <recommendedName>
        <fullName evidence="9">Rad21/Rec8-like protein N-terminal domain-containing protein</fullName>
    </recommendedName>
</protein>
<evidence type="ECO:0000313" key="7">
    <source>
        <dbReference type="EMBL" id="KAF4623751.1"/>
    </source>
</evidence>
<feature type="compositionally biased region" description="Basic and acidic residues" evidence="4">
    <location>
        <begin position="489"/>
        <end position="500"/>
    </location>
</feature>
<dbReference type="InterPro" id="IPR039781">
    <property type="entry name" value="Rad21/Rec8-like"/>
</dbReference>
<keyword evidence="3" id="KW-0539">Nucleus</keyword>
<feature type="region of interest" description="Disordered" evidence="4">
    <location>
        <begin position="615"/>
        <end position="646"/>
    </location>
</feature>
<reference evidence="7 8" key="1">
    <citation type="submission" date="2019-12" db="EMBL/GenBank/DDBJ databases">
        <authorList>
            <person name="Floudas D."/>
            <person name="Bentzer J."/>
            <person name="Ahren D."/>
            <person name="Johansson T."/>
            <person name="Persson P."/>
            <person name="Tunlid A."/>
        </authorList>
    </citation>
    <scope>NUCLEOTIDE SEQUENCE [LARGE SCALE GENOMIC DNA]</scope>
    <source>
        <strain evidence="7 8">CBS 102.39</strain>
    </source>
</reference>
<dbReference type="InterPro" id="IPR023093">
    <property type="entry name" value="ScpA-like_C"/>
</dbReference>
<dbReference type="InterPro" id="IPR006910">
    <property type="entry name" value="Rad21_Rec8_N"/>
</dbReference>
<dbReference type="InterPro" id="IPR036390">
    <property type="entry name" value="WH_DNA-bd_sf"/>
</dbReference>
<feature type="region of interest" description="Disordered" evidence="4">
    <location>
        <begin position="313"/>
        <end position="339"/>
    </location>
</feature>
<dbReference type="Proteomes" id="UP000521872">
    <property type="component" value="Unassembled WGS sequence"/>
</dbReference>
<comment type="subcellular location">
    <subcellularLocation>
        <location evidence="1">Nucleus</location>
    </subcellularLocation>
</comment>
<dbReference type="InterPro" id="IPR006909">
    <property type="entry name" value="Rad21/Rec8_C_eu"/>
</dbReference>
<dbReference type="Pfam" id="PF04824">
    <property type="entry name" value="Rad21_Rec8"/>
    <property type="match status" value="1"/>
</dbReference>
<feature type="region of interest" description="Disordered" evidence="4">
    <location>
        <begin position="473"/>
        <end position="546"/>
    </location>
</feature>
<dbReference type="SUPFAM" id="SSF46785">
    <property type="entry name" value="Winged helix' DNA-binding domain"/>
    <property type="match status" value="1"/>
</dbReference>
<dbReference type="GO" id="GO:0008278">
    <property type="term" value="C:cohesin complex"/>
    <property type="evidence" value="ECO:0007669"/>
    <property type="project" value="InterPro"/>
</dbReference>
<gene>
    <name evidence="7" type="ORF">D9613_001795</name>
</gene>
<feature type="domain" description="Rad21/Rec8-like protein N-terminal" evidence="6">
    <location>
        <begin position="1"/>
        <end position="72"/>
    </location>
</feature>
<dbReference type="GO" id="GO:0007062">
    <property type="term" value="P:sister chromatid cohesion"/>
    <property type="evidence" value="ECO:0007669"/>
    <property type="project" value="InterPro"/>
</dbReference>
<feature type="compositionally biased region" description="Polar residues" evidence="4">
    <location>
        <begin position="615"/>
        <end position="629"/>
    </location>
</feature>
<dbReference type="AlphaFoldDB" id="A0A8H4R7U1"/>
<dbReference type="GO" id="GO:0003682">
    <property type="term" value="F:chromatin binding"/>
    <property type="evidence" value="ECO:0007669"/>
    <property type="project" value="TreeGrafter"/>
</dbReference>
<evidence type="ECO:0000256" key="4">
    <source>
        <dbReference type="SAM" id="MobiDB-lite"/>
    </source>
</evidence>
<evidence type="ECO:0008006" key="9">
    <source>
        <dbReference type="Google" id="ProtNLM"/>
    </source>
</evidence>
<comment type="similarity">
    <text evidence="2">Belongs to the rad21 family.</text>
</comment>
<keyword evidence="8" id="KW-1185">Reference proteome</keyword>
<evidence type="ECO:0000256" key="3">
    <source>
        <dbReference type="ARBA" id="ARBA00023242"/>
    </source>
</evidence>
<dbReference type="PANTHER" id="PTHR12585:SF69">
    <property type="entry name" value="FI11703P"/>
    <property type="match status" value="1"/>
</dbReference>
<dbReference type="GO" id="GO:0005634">
    <property type="term" value="C:nucleus"/>
    <property type="evidence" value="ECO:0007669"/>
    <property type="project" value="UniProtKB-SubCell"/>
</dbReference>
<feature type="region of interest" description="Disordered" evidence="4">
    <location>
        <begin position="171"/>
        <end position="198"/>
    </location>
</feature>
<organism evidence="7 8">
    <name type="scientific">Agrocybe pediades</name>
    <dbReference type="NCBI Taxonomy" id="84607"/>
    <lineage>
        <taxon>Eukaryota</taxon>
        <taxon>Fungi</taxon>
        <taxon>Dikarya</taxon>
        <taxon>Basidiomycota</taxon>
        <taxon>Agaricomycotina</taxon>
        <taxon>Agaricomycetes</taxon>
        <taxon>Agaricomycetidae</taxon>
        <taxon>Agaricales</taxon>
        <taxon>Agaricineae</taxon>
        <taxon>Strophariaceae</taxon>
        <taxon>Agrocybe</taxon>
    </lineage>
</organism>
<proteinExistence type="inferred from homology"/>
<dbReference type="PANTHER" id="PTHR12585">
    <property type="entry name" value="SCC1 / RAD21 FAMILY MEMBER"/>
    <property type="match status" value="1"/>
</dbReference>
<feature type="domain" description="Rad21/Rec8-like protein C-terminal eukaryotic" evidence="5">
    <location>
        <begin position="718"/>
        <end position="754"/>
    </location>
</feature>
<accession>A0A8H4R7U1</accession>
<evidence type="ECO:0000256" key="1">
    <source>
        <dbReference type="ARBA" id="ARBA00004123"/>
    </source>
</evidence>
<comment type="caution">
    <text evidence="7">The sequence shown here is derived from an EMBL/GenBank/DDBJ whole genome shotgun (WGS) entry which is preliminary data.</text>
</comment>